<feature type="region of interest" description="Disordered" evidence="1">
    <location>
        <begin position="1"/>
        <end position="58"/>
    </location>
</feature>
<sequence>MTDSASCEPLLEVRQDTDNSLSSPNDNESSSVDDSQENTSSGCSSSSTTSSTKDEEKQKYFTHKLPEQPCFFFIPHKEWRKLRKTQQKRQFKSLHWTNVIAKGIRSVHPHCSFGFKRHSVKMIGSMTKKPLFTCTGYCRFDDCQVKVNVKVESESSLKAVVCFQGGIVRHSLQQLRRRPIRAEERQLIADTLSSKLPRTVYLQSLNKLEETVLQSGCRDEVPTTGVLKTLSWGEREKQRRHENEMVSLQLMSEDVQDKDDQWIQKVILQPKGVMLWSKRTIRLFHDRSKEDIVYLDATGSIVKKAKGESTPFYIYELVVRNPIKGCSPVPVATYVTCEHTTASITYFLGSFITDCQTTWAKNSQKTSYVTL</sequence>
<dbReference type="InParanoid" id="A0A6P8UR99"/>
<dbReference type="GeneID" id="117550702"/>
<keyword evidence="2" id="KW-1185">Reference proteome</keyword>
<evidence type="ECO:0000256" key="1">
    <source>
        <dbReference type="SAM" id="MobiDB-lite"/>
    </source>
</evidence>
<name>A0A6P8UR99_GYMAC</name>
<accession>A0A6P8UR99</accession>
<evidence type="ECO:0000313" key="3">
    <source>
        <dbReference type="RefSeq" id="XP_034079088.1"/>
    </source>
</evidence>
<feature type="compositionally biased region" description="Low complexity" evidence="1">
    <location>
        <begin position="18"/>
        <end position="51"/>
    </location>
</feature>
<dbReference type="OrthoDB" id="413122at2759"/>
<evidence type="ECO:0000313" key="2">
    <source>
        <dbReference type="Proteomes" id="UP000515161"/>
    </source>
</evidence>
<protein>
    <submittedName>
        <fullName evidence="3">Uncharacterized protein LOC117550702</fullName>
    </submittedName>
</protein>
<reference evidence="3" key="1">
    <citation type="submission" date="2025-08" db="UniProtKB">
        <authorList>
            <consortium name="RefSeq"/>
        </authorList>
    </citation>
    <scope>IDENTIFICATION</scope>
</reference>
<dbReference type="KEGG" id="gacu:117550702"/>
<proteinExistence type="predicted"/>
<dbReference type="AlphaFoldDB" id="A0A6P8UR99"/>
<dbReference type="Proteomes" id="UP000515161">
    <property type="component" value="Unplaced"/>
</dbReference>
<gene>
    <name evidence="3" type="primary">LOC117550702</name>
</gene>
<dbReference type="RefSeq" id="XP_034079088.1">
    <property type="nucleotide sequence ID" value="XM_034223197.1"/>
</dbReference>
<organism evidence="2 3">
    <name type="scientific">Gymnodraco acuticeps</name>
    <name type="common">Antarctic dragonfish</name>
    <dbReference type="NCBI Taxonomy" id="8218"/>
    <lineage>
        <taxon>Eukaryota</taxon>
        <taxon>Metazoa</taxon>
        <taxon>Chordata</taxon>
        <taxon>Craniata</taxon>
        <taxon>Vertebrata</taxon>
        <taxon>Euteleostomi</taxon>
        <taxon>Actinopterygii</taxon>
        <taxon>Neopterygii</taxon>
        <taxon>Teleostei</taxon>
        <taxon>Neoteleostei</taxon>
        <taxon>Acanthomorphata</taxon>
        <taxon>Eupercaria</taxon>
        <taxon>Perciformes</taxon>
        <taxon>Notothenioidei</taxon>
        <taxon>Bathydraconidae</taxon>
        <taxon>Gymnodraco</taxon>
    </lineage>
</organism>